<feature type="domain" description="DUF2726" evidence="2">
    <location>
        <begin position="43"/>
        <end position="163"/>
    </location>
</feature>
<feature type="transmembrane region" description="Helical" evidence="1">
    <location>
        <begin position="6"/>
        <end position="26"/>
    </location>
</feature>
<proteinExistence type="predicted"/>
<name>A0A0N8PSU6_9CHLR</name>
<keyword evidence="1" id="KW-0812">Transmembrane</keyword>
<gene>
    <name evidence="3" type="ORF">SE17_08050</name>
</gene>
<organism evidence="3 4">
    <name type="scientific">Kouleothrix aurantiaca</name>
    <dbReference type="NCBI Taxonomy" id="186479"/>
    <lineage>
        <taxon>Bacteria</taxon>
        <taxon>Bacillati</taxon>
        <taxon>Chloroflexota</taxon>
        <taxon>Chloroflexia</taxon>
        <taxon>Chloroflexales</taxon>
        <taxon>Roseiflexineae</taxon>
        <taxon>Roseiflexaceae</taxon>
        <taxon>Kouleothrix</taxon>
    </lineage>
</organism>
<accession>A0A0N8PSU6</accession>
<dbReference type="InterPro" id="IPR024402">
    <property type="entry name" value="DUF2726"/>
</dbReference>
<keyword evidence="4" id="KW-1185">Reference proteome</keyword>
<keyword evidence="1" id="KW-1133">Transmembrane helix</keyword>
<sequence>MDPLTIIISTSFFILVLGGGLLLFFLSKFYQAKPQLSPYVAVPLLTDAERRFFQVLIDILPNDCYLLAQVRLANLVQVKSGSGPFWKNFSPIGMKCVDFAVVRRDTMRLLLVIELDDRTHARTERRQRDHFLDQVLTTVDIVVLHWPVSASYNRTELSQAIRSKLNTRE</sequence>
<dbReference type="EMBL" id="LJCR01000196">
    <property type="protein sequence ID" value="KPV53709.1"/>
    <property type="molecule type" value="Genomic_DNA"/>
</dbReference>
<evidence type="ECO:0000313" key="4">
    <source>
        <dbReference type="Proteomes" id="UP000050509"/>
    </source>
</evidence>
<evidence type="ECO:0000259" key="2">
    <source>
        <dbReference type="Pfam" id="PF10881"/>
    </source>
</evidence>
<protein>
    <recommendedName>
        <fullName evidence="2">DUF2726 domain-containing protein</fullName>
    </recommendedName>
</protein>
<reference evidence="3 4" key="1">
    <citation type="submission" date="2015-09" db="EMBL/GenBank/DDBJ databases">
        <title>Draft genome sequence of Kouleothrix aurantiaca JCM 19913.</title>
        <authorList>
            <person name="Hemp J."/>
        </authorList>
    </citation>
    <scope>NUCLEOTIDE SEQUENCE [LARGE SCALE GENOMIC DNA]</scope>
    <source>
        <strain evidence="3 4">COM-B</strain>
    </source>
</reference>
<dbReference type="Pfam" id="PF10881">
    <property type="entry name" value="DUF2726"/>
    <property type="match status" value="1"/>
</dbReference>
<evidence type="ECO:0000313" key="3">
    <source>
        <dbReference type="EMBL" id="KPV53709.1"/>
    </source>
</evidence>
<comment type="caution">
    <text evidence="3">The sequence shown here is derived from an EMBL/GenBank/DDBJ whole genome shotgun (WGS) entry which is preliminary data.</text>
</comment>
<evidence type="ECO:0000256" key="1">
    <source>
        <dbReference type="SAM" id="Phobius"/>
    </source>
</evidence>
<dbReference type="AlphaFoldDB" id="A0A0N8PSU6"/>
<keyword evidence="1" id="KW-0472">Membrane</keyword>
<dbReference type="Proteomes" id="UP000050509">
    <property type="component" value="Unassembled WGS sequence"/>
</dbReference>